<comment type="caution">
    <text evidence="1">The sequence shown here is derived from an EMBL/GenBank/DDBJ whole genome shotgun (WGS) entry which is preliminary data.</text>
</comment>
<dbReference type="Gene3D" id="3.90.79.10">
    <property type="entry name" value="Nucleoside Triphosphate Pyrophosphohydrolase"/>
    <property type="match status" value="1"/>
</dbReference>
<evidence type="ECO:0000313" key="2">
    <source>
        <dbReference type="Proteomes" id="UP001497382"/>
    </source>
</evidence>
<evidence type="ECO:0008006" key="3">
    <source>
        <dbReference type="Google" id="ProtNLM"/>
    </source>
</evidence>
<dbReference type="PANTHER" id="PTHR16099:SF5">
    <property type="entry name" value="NUCLEOTIDE TRIPHOSPHATE DIPHOSPHATASE NUDT15"/>
    <property type="match status" value="1"/>
</dbReference>
<keyword evidence="2" id="KW-1185">Reference proteome</keyword>
<dbReference type="PANTHER" id="PTHR16099">
    <property type="entry name" value="8-OXO-DGTP DIPHOSPHATES NUDT15"/>
    <property type="match status" value="1"/>
</dbReference>
<organism evidence="1 2">
    <name type="scientific">Larinioides sclopetarius</name>
    <dbReference type="NCBI Taxonomy" id="280406"/>
    <lineage>
        <taxon>Eukaryota</taxon>
        <taxon>Metazoa</taxon>
        <taxon>Ecdysozoa</taxon>
        <taxon>Arthropoda</taxon>
        <taxon>Chelicerata</taxon>
        <taxon>Arachnida</taxon>
        <taxon>Araneae</taxon>
        <taxon>Araneomorphae</taxon>
        <taxon>Entelegynae</taxon>
        <taxon>Araneoidea</taxon>
        <taxon>Araneidae</taxon>
        <taxon>Larinioides</taxon>
    </lineage>
</organism>
<dbReference type="Proteomes" id="UP001497382">
    <property type="component" value="Unassembled WGS sequence"/>
</dbReference>
<accession>A0AAV2A614</accession>
<dbReference type="SUPFAM" id="SSF55811">
    <property type="entry name" value="Nudix"/>
    <property type="match status" value="1"/>
</dbReference>
<reference evidence="1 2" key="1">
    <citation type="submission" date="2024-04" db="EMBL/GenBank/DDBJ databases">
        <authorList>
            <person name="Rising A."/>
            <person name="Reimegard J."/>
            <person name="Sonavane S."/>
            <person name="Akerstrom W."/>
            <person name="Nylinder S."/>
            <person name="Hedman E."/>
            <person name="Kallberg Y."/>
        </authorList>
    </citation>
    <scope>NUCLEOTIDE SEQUENCE [LARGE SCALE GENOMIC DNA]</scope>
</reference>
<dbReference type="GO" id="GO:0005829">
    <property type="term" value="C:cytosol"/>
    <property type="evidence" value="ECO:0007669"/>
    <property type="project" value="TreeGrafter"/>
</dbReference>
<protein>
    <recommendedName>
        <fullName evidence="3">Nudix hydrolase domain-containing protein</fullName>
    </recommendedName>
</protein>
<dbReference type="AlphaFoldDB" id="A0AAV2A614"/>
<sequence length="57" mass="5923">MADGAPEVLKKRPGVGVAVLVTNNLYPNCVVLGKRKGNVGAGLYQLPGGHLEFGFVT</sequence>
<name>A0AAV2A614_9ARAC</name>
<dbReference type="InterPro" id="IPR015797">
    <property type="entry name" value="NUDIX_hydrolase-like_dom_sf"/>
</dbReference>
<gene>
    <name evidence="1" type="ORF">LARSCL_LOCUS10139</name>
</gene>
<proteinExistence type="predicted"/>
<dbReference type="EMBL" id="CAXIEN010000118">
    <property type="protein sequence ID" value="CAL1279081.1"/>
    <property type="molecule type" value="Genomic_DNA"/>
</dbReference>
<dbReference type="GO" id="GO:0006203">
    <property type="term" value="P:dGTP catabolic process"/>
    <property type="evidence" value="ECO:0007669"/>
    <property type="project" value="TreeGrafter"/>
</dbReference>
<evidence type="ECO:0000313" key="1">
    <source>
        <dbReference type="EMBL" id="CAL1279081.1"/>
    </source>
</evidence>
<dbReference type="GO" id="GO:0035539">
    <property type="term" value="F:8-oxo-7,8-dihydrodeoxyguanosine triphosphate pyrophosphatase activity"/>
    <property type="evidence" value="ECO:0007669"/>
    <property type="project" value="TreeGrafter"/>
</dbReference>